<feature type="compositionally biased region" description="Polar residues" evidence="4">
    <location>
        <begin position="131"/>
        <end position="142"/>
    </location>
</feature>
<keyword evidence="6" id="KW-1185">Reference proteome</keyword>
<feature type="compositionally biased region" description="Polar residues" evidence="4">
    <location>
        <begin position="592"/>
        <end position="604"/>
    </location>
</feature>
<evidence type="ECO:0000256" key="3">
    <source>
        <dbReference type="PROSITE-ProRule" id="PRU00339"/>
    </source>
</evidence>
<feature type="region of interest" description="Disordered" evidence="4">
    <location>
        <begin position="419"/>
        <end position="445"/>
    </location>
</feature>
<dbReference type="Gene3D" id="1.25.40.10">
    <property type="entry name" value="Tetratricopeptide repeat domain"/>
    <property type="match status" value="2"/>
</dbReference>
<dbReference type="PANTHER" id="PTHR44314:SF1">
    <property type="entry name" value="CILIA- AND FLAGELLA-ASSOCIATED PROTEIN 70"/>
    <property type="match status" value="1"/>
</dbReference>
<dbReference type="GO" id="GO:0060271">
    <property type="term" value="P:cilium assembly"/>
    <property type="evidence" value="ECO:0007669"/>
    <property type="project" value="TreeGrafter"/>
</dbReference>
<evidence type="ECO:0000256" key="2">
    <source>
        <dbReference type="ARBA" id="ARBA00022803"/>
    </source>
</evidence>
<feature type="region of interest" description="Disordered" evidence="4">
    <location>
        <begin position="131"/>
        <end position="168"/>
    </location>
</feature>
<dbReference type="GO" id="GO:0031514">
    <property type="term" value="C:motile cilium"/>
    <property type="evidence" value="ECO:0007669"/>
    <property type="project" value="TreeGrafter"/>
</dbReference>
<gene>
    <name evidence="5" type="ORF">Fcan01_14967</name>
</gene>
<evidence type="ECO:0000256" key="4">
    <source>
        <dbReference type="SAM" id="MobiDB-lite"/>
    </source>
</evidence>
<feature type="compositionally biased region" description="Low complexity" evidence="4">
    <location>
        <begin position="1085"/>
        <end position="1100"/>
    </location>
</feature>
<feature type="compositionally biased region" description="Basic and acidic residues" evidence="4">
    <location>
        <begin position="428"/>
        <end position="445"/>
    </location>
</feature>
<protein>
    <submittedName>
        <fullName evidence="5">Cilia-and flagella-associated protein 70</fullName>
    </submittedName>
</protein>
<keyword evidence="5" id="KW-0969">Cilium</keyword>
<feature type="compositionally biased region" description="Polar residues" evidence="4">
    <location>
        <begin position="1123"/>
        <end position="1139"/>
    </location>
</feature>
<sequence>MDSFTNPIEDFIPPREIPRRRLIHSGIAQQKFRRAVLEAAAEISAEFSEHYWKDIVNKNKAERGQPTPLPPPSSNQSLKQRFVFYLNASGRYLVLREHLRRAVSHIVQQRCLNLRPSGFQSHRDFQASWISSKKGQKRTQLQEGDPLEPAPPKLTCNPSAEPPSSQKELGTKTLLRQLLFYAEESFVQGDFDNCHKIHLSRICRSREDSNCWLDFALMWLTRGDDRMAEIAVREALRRDPTSIFALVIGGIIAARHKDTRGVAVLAAALEMKPLSPELLVILALAHIAIGAEEDSDYFFRKAAYLHRTLTGQSTQGLDELLTKLSKSVGLVESVTDILRAEMLYPPKKQELEEIEVQEELYQPEPEPVPIPVRPSARFSIRDPNSPPIANERKSIAPSKKKSLLPRMSIAPTDAGDFEIVIDPPSARTSEKRRSSDMQKKSILEKATKNSTIPEVIIPEIVEQVDEPGIIEVAKVEEEFYTRKVSLSREEPPKAEPLPHPKQPKFDFIPDLSDLIVDDSILPPLRPSIFVPWNVTEYSNRLRDLISQSGADDKDKADLAEDLVDEEEESVAGVAPLNVIKAEYDQLVKDNMESTPSSTKLTSNGSKKKLHGSENDIVGSQASKSELRHKSSSTTTTMGKKSEYEILEIKHVDNNKKDGQDIVVNELFLAQKQDGILPPSQSVVEDGVGGSGDSPPVFVNRLGSELIWAGQLLLQLRMFDMLDGVLTRELYITGKRSIQFLYLRAMSFYLRRCQREAIPVIDEALALDPENPVLWILRGHCFYELQEITDALTNYETALRMPVGKENRHLLYLRFGSLALDSNNYDTAKRVFLYGIQKYPTPYLWLAIGNTCYTMGNYDEAEAAFAEANRLDNTNPITWAHLALINLACDRQALAEQSYKWAMRFGLKKGKVLEEIRKLQIEKGFGDPSFPRIPTCIPHDYYVRRLGRQKPFDIYRDALLHETPAMGRKRFDNTERENALRDKLRQSVPSVQKEGQAGVPETAESELPITTAGPPTDTEDILTTPERKSAVVATLAELDLSTAGAEPETANNPVDSDADPTTPPAHHRESKKTTHHITHSRNKKIGGTAAAAATGRGSTNTNIGPQGQRRRSSTTGSGGHSREPSSGVNVRSSQAQSQLANKSKSKVKTNSKSQVDYNLSSEGGKP</sequence>
<dbReference type="InterPro" id="IPR011990">
    <property type="entry name" value="TPR-like_helical_dom_sf"/>
</dbReference>
<proteinExistence type="predicted"/>
<dbReference type="PROSITE" id="PS50005">
    <property type="entry name" value="TPR"/>
    <property type="match status" value="1"/>
</dbReference>
<keyword evidence="2 3" id="KW-0802">TPR repeat</keyword>
<feature type="compositionally biased region" description="Basic residues" evidence="4">
    <location>
        <begin position="1067"/>
        <end position="1083"/>
    </location>
</feature>
<dbReference type="PANTHER" id="PTHR44314">
    <property type="entry name" value="CILIA- AND FLAGELLA-ASSOCIATED PROTEIN 70"/>
    <property type="match status" value="1"/>
</dbReference>
<organism evidence="5 6">
    <name type="scientific">Folsomia candida</name>
    <name type="common">Springtail</name>
    <dbReference type="NCBI Taxonomy" id="158441"/>
    <lineage>
        <taxon>Eukaryota</taxon>
        <taxon>Metazoa</taxon>
        <taxon>Ecdysozoa</taxon>
        <taxon>Arthropoda</taxon>
        <taxon>Hexapoda</taxon>
        <taxon>Collembola</taxon>
        <taxon>Entomobryomorpha</taxon>
        <taxon>Isotomoidea</taxon>
        <taxon>Isotomidae</taxon>
        <taxon>Proisotominae</taxon>
        <taxon>Folsomia</taxon>
    </lineage>
</organism>
<dbReference type="InterPro" id="IPR052628">
    <property type="entry name" value="CFAP70"/>
</dbReference>
<evidence type="ECO:0000313" key="5">
    <source>
        <dbReference type="EMBL" id="OXA50169.1"/>
    </source>
</evidence>
<feature type="compositionally biased region" description="Basic and acidic residues" evidence="4">
    <location>
        <begin position="968"/>
        <end position="984"/>
    </location>
</feature>
<evidence type="ECO:0000313" key="6">
    <source>
        <dbReference type="Proteomes" id="UP000198287"/>
    </source>
</evidence>
<feature type="compositionally biased region" description="Polar residues" evidence="4">
    <location>
        <begin position="156"/>
        <end position="168"/>
    </location>
</feature>
<dbReference type="GO" id="GO:0070062">
    <property type="term" value="C:extracellular exosome"/>
    <property type="evidence" value="ECO:0007669"/>
    <property type="project" value="TreeGrafter"/>
</dbReference>
<keyword evidence="5" id="KW-0282">Flagellum</keyword>
<evidence type="ECO:0000256" key="1">
    <source>
        <dbReference type="ARBA" id="ARBA00022737"/>
    </source>
</evidence>
<dbReference type="STRING" id="158441.A0A226DY71"/>
<dbReference type="GO" id="GO:0003341">
    <property type="term" value="P:cilium movement"/>
    <property type="evidence" value="ECO:0007669"/>
    <property type="project" value="TreeGrafter"/>
</dbReference>
<dbReference type="Proteomes" id="UP000198287">
    <property type="component" value="Unassembled WGS sequence"/>
</dbReference>
<dbReference type="EMBL" id="LNIX01000009">
    <property type="protein sequence ID" value="OXA50169.1"/>
    <property type="molecule type" value="Genomic_DNA"/>
</dbReference>
<dbReference type="SMART" id="SM00028">
    <property type="entry name" value="TPR"/>
    <property type="match status" value="4"/>
</dbReference>
<name>A0A226DY71_FOLCA</name>
<feature type="region of interest" description="Disordered" evidence="4">
    <location>
        <begin position="965"/>
        <end position="1021"/>
    </location>
</feature>
<feature type="region of interest" description="Disordered" evidence="4">
    <location>
        <begin position="589"/>
        <end position="637"/>
    </location>
</feature>
<feature type="repeat" description="TPR" evidence="3">
    <location>
        <begin position="841"/>
        <end position="874"/>
    </location>
</feature>
<feature type="region of interest" description="Disordered" evidence="4">
    <location>
        <begin position="374"/>
        <end position="403"/>
    </location>
</feature>
<accession>A0A226DY71</accession>
<dbReference type="SUPFAM" id="SSF48452">
    <property type="entry name" value="TPR-like"/>
    <property type="match status" value="2"/>
</dbReference>
<feature type="region of interest" description="Disordered" evidence="4">
    <location>
        <begin position="1041"/>
        <end position="1165"/>
    </location>
</feature>
<comment type="caution">
    <text evidence="5">The sequence shown here is derived from an EMBL/GenBank/DDBJ whole genome shotgun (WGS) entry which is preliminary data.</text>
</comment>
<keyword evidence="1" id="KW-0677">Repeat</keyword>
<keyword evidence="5" id="KW-0966">Cell projection</keyword>
<dbReference type="Pfam" id="PF13432">
    <property type="entry name" value="TPR_16"/>
    <property type="match status" value="1"/>
</dbReference>
<reference evidence="5 6" key="1">
    <citation type="submission" date="2015-12" db="EMBL/GenBank/DDBJ databases">
        <title>The genome of Folsomia candida.</title>
        <authorList>
            <person name="Faddeeva A."/>
            <person name="Derks M.F."/>
            <person name="Anvar Y."/>
            <person name="Smit S."/>
            <person name="Van Straalen N."/>
            <person name="Roelofs D."/>
        </authorList>
    </citation>
    <scope>NUCLEOTIDE SEQUENCE [LARGE SCALE GENOMIC DNA]</scope>
    <source>
        <strain evidence="5 6">VU population</strain>
        <tissue evidence="5">Whole body</tissue>
    </source>
</reference>
<feature type="compositionally biased region" description="Polar residues" evidence="4">
    <location>
        <begin position="1153"/>
        <end position="1165"/>
    </location>
</feature>
<dbReference type="AlphaFoldDB" id="A0A226DY71"/>
<dbReference type="InterPro" id="IPR019734">
    <property type="entry name" value="TPR_rpt"/>
</dbReference>